<reference evidence="12" key="1">
    <citation type="submission" date="2017-01" db="EMBL/GenBank/DDBJ databases">
        <authorList>
            <person name="Varghese N."/>
            <person name="Submissions S."/>
        </authorList>
    </citation>
    <scope>NUCLEOTIDE SEQUENCE [LARGE SCALE GENOMIC DNA]</scope>
    <source>
        <strain evidence="12">DSM 45196</strain>
    </source>
</reference>
<comment type="similarity">
    <text evidence="5 8 10">Belongs to the PTH family.</text>
</comment>
<feature type="site" description="Stabilizes the basic form of H active site to accept a proton" evidence="8">
    <location>
        <position position="91"/>
    </location>
</feature>
<dbReference type="GO" id="GO:0006515">
    <property type="term" value="P:protein quality control for misfolded or incompletely synthesized proteins"/>
    <property type="evidence" value="ECO:0007669"/>
    <property type="project" value="UniProtKB-UniRule"/>
</dbReference>
<dbReference type="InterPro" id="IPR018171">
    <property type="entry name" value="Pept_tRNA_hydro_CS"/>
</dbReference>
<dbReference type="AlphaFoldDB" id="A0A1N7MTG8"/>
<dbReference type="EMBL" id="FTOD01000007">
    <property type="protein sequence ID" value="SIS89386.1"/>
    <property type="molecule type" value="Genomic_DNA"/>
</dbReference>
<evidence type="ECO:0000256" key="4">
    <source>
        <dbReference type="ARBA" id="ARBA00022884"/>
    </source>
</evidence>
<comment type="function">
    <text evidence="8">Catalyzes the release of premature peptidyl moieties from peptidyl-tRNA molecules trapped in stalled 50S ribosomal subunits, and thus maintains levels of free tRNAs and 50S ribosomes.</text>
</comment>
<dbReference type="GO" id="GO:0000049">
    <property type="term" value="F:tRNA binding"/>
    <property type="evidence" value="ECO:0007669"/>
    <property type="project" value="UniProtKB-UniRule"/>
</dbReference>
<comment type="subcellular location">
    <subcellularLocation>
        <location evidence="8">Cytoplasm</location>
    </subcellularLocation>
</comment>
<organism evidence="11 12">
    <name type="scientific">Kroppenstedtia eburnea</name>
    <dbReference type="NCBI Taxonomy" id="714067"/>
    <lineage>
        <taxon>Bacteria</taxon>
        <taxon>Bacillati</taxon>
        <taxon>Bacillota</taxon>
        <taxon>Bacilli</taxon>
        <taxon>Bacillales</taxon>
        <taxon>Thermoactinomycetaceae</taxon>
        <taxon>Kroppenstedtia</taxon>
    </lineage>
</organism>
<dbReference type="PANTHER" id="PTHR17224">
    <property type="entry name" value="PEPTIDYL-TRNA HYDROLASE"/>
    <property type="match status" value="1"/>
</dbReference>
<gene>
    <name evidence="8" type="primary">pth</name>
    <name evidence="11" type="ORF">SAMN05421790_10735</name>
</gene>
<evidence type="ECO:0000256" key="7">
    <source>
        <dbReference type="ARBA" id="ARBA00050038"/>
    </source>
</evidence>
<evidence type="ECO:0000256" key="8">
    <source>
        <dbReference type="HAMAP-Rule" id="MF_00083"/>
    </source>
</evidence>
<evidence type="ECO:0000256" key="9">
    <source>
        <dbReference type="RuleBase" id="RU000673"/>
    </source>
</evidence>
<dbReference type="GO" id="GO:0072344">
    <property type="term" value="P:rescue of stalled ribosome"/>
    <property type="evidence" value="ECO:0007669"/>
    <property type="project" value="UniProtKB-UniRule"/>
</dbReference>
<keyword evidence="12" id="KW-1185">Reference proteome</keyword>
<feature type="binding site" evidence="8">
    <location>
        <position position="64"/>
    </location>
    <ligand>
        <name>tRNA</name>
        <dbReference type="ChEBI" id="CHEBI:17843"/>
    </ligand>
</feature>
<feature type="site" description="Discriminates between blocked and unblocked aminoacyl-tRNA" evidence="8">
    <location>
        <position position="9"/>
    </location>
</feature>
<dbReference type="RefSeq" id="WP_280525598.1">
    <property type="nucleotide sequence ID" value="NZ_CP048103.1"/>
</dbReference>
<feature type="active site" description="Proton acceptor" evidence="8">
    <location>
        <position position="19"/>
    </location>
</feature>
<dbReference type="InterPro" id="IPR001328">
    <property type="entry name" value="Pept_tRNA_hydro"/>
</dbReference>
<comment type="function">
    <text evidence="8">Hydrolyzes ribosome-free peptidyl-tRNAs (with 1 or more amino acids incorporated), which drop off the ribosome during protein synthesis, or as a result of ribosome stalling.</text>
</comment>
<evidence type="ECO:0000313" key="11">
    <source>
        <dbReference type="EMBL" id="SIS89386.1"/>
    </source>
</evidence>
<keyword evidence="2 8" id="KW-0820">tRNA-binding</keyword>
<dbReference type="HAMAP" id="MF_00083">
    <property type="entry name" value="Pept_tRNA_hydro_bact"/>
    <property type="match status" value="1"/>
</dbReference>
<evidence type="ECO:0000313" key="12">
    <source>
        <dbReference type="Proteomes" id="UP000186795"/>
    </source>
</evidence>
<comment type="catalytic activity">
    <reaction evidence="6 8 9">
        <text>an N-acyl-L-alpha-aminoacyl-tRNA + H2O = an N-acyl-L-amino acid + a tRNA + H(+)</text>
        <dbReference type="Rhea" id="RHEA:54448"/>
        <dbReference type="Rhea" id="RHEA-COMP:10123"/>
        <dbReference type="Rhea" id="RHEA-COMP:13883"/>
        <dbReference type="ChEBI" id="CHEBI:15377"/>
        <dbReference type="ChEBI" id="CHEBI:15378"/>
        <dbReference type="ChEBI" id="CHEBI:59874"/>
        <dbReference type="ChEBI" id="CHEBI:78442"/>
        <dbReference type="ChEBI" id="CHEBI:138191"/>
        <dbReference type="EC" id="3.1.1.29"/>
    </reaction>
</comment>
<evidence type="ECO:0000256" key="1">
    <source>
        <dbReference type="ARBA" id="ARBA00013260"/>
    </source>
</evidence>
<dbReference type="EC" id="3.1.1.29" evidence="1 8"/>
<dbReference type="Gene3D" id="3.40.50.1470">
    <property type="entry name" value="Peptidyl-tRNA hydrolase"/>
    <property type="match status" value="1"/>
</dbReference>
<evidence type="ECO:0000256" key="6">
    <source>
        <dbReference type="ARBA" id="ARBA00048707"/>
    </source>
</evidence>
<dbReference type="PROSITE" id="PS01195">
    <property type="entry name" value="PEPT_TRNA_HYDROL_1"/>
    <property type="match status" value="1"/>
</dbReference>
<name>A0A1N7MTG8_9BACL</name>
<dbReference type="NCBIfam" id="TIGR00447">
    <property type="entry name" value="pth"/>
    <property type="match status" value="1"/>
</dbReference>
<keyword evidence="8" id="KW-0963">Cytoplasm</keyword>
<dbReference type="FunFam" id="3.40.50.1470:FF:000001">
    <property type="entry name" value="Peptidyl-tRNA hydrolase"/>
    <property type="match status" value="1"/>
</dbReference>
<dbReference type="CDD" id="cd00462">
    <property type="entry name" value="PTH"/>
    <property type="match status" value="1"/>
</dbReference>
<keyword evidence="4 8" id="KW-0694">RNA-binding</keyword>
<feature type="binding site" evidence="8">
    <location>
        <position position="66"/>
    </location>
    <ligand>
        <name>tRNA</name>
        <dbReference type="ChEBI" id="CHEBI:17843"/>
    </ligand>
</feature>
<dbReference type="Pfam" id="PF01195">
    <property type="entry name" value="Pept_tRNA_hydro"/>
    <property type="match status" value="1"/>
</dbReference>
<keyword evidence="3 8" id="KW-0378">Hydrolase</keyword>
<accession>A0A1N7MTG8</accession>
<feature type="binding site" evidence="8">
    <location>
        <position position="14"/>
    </location>
    <ligand>
        <name>tRNA</name>
        <dbReference type="ChEBI" id="CHEBI:17843"/>
    </ligand>
</feature>
<evidence type="ECO:0000256" key="3">
    <source>
        <dbReference type="ARBA" id="ARBA00022801"/>
    </source>
</evidence>
<dbReference type="SUPFAM" id="SSF53178">
    <property type="entry name" value="Peptidyl-tRNA hydrolase-like"/>
    <property type="match status" value="1"/>
</dbReference>
<dbReference type="GO" id="GO:0005737">
    <property type="term" value="C:cytoplasm"/>
    <property type="evidence" value="ECO:0007669"/>
    <property type="project" value="UniProtKB-SubCell"/>
</dbReference>
<protein>
    <recommendedName>
        <fullName evidence="7 8">Peptidyl-tRNA hydrolase</fullName>
        <shortName evidence="8">Pth</shortName>
        <ecNumber evidence="1 8">3.1.1.29</ecNumber>
    </recommendedName>
</protein>
<dbReference type="PANTHER" id="PTHR17224:SF1">
    <property type="entry name" value="PEPTIDYL-TRNA HYDROLASE"/>
    <property type="match status" value="1"/>
</dbReference>
<comment type="caution">
    <text evidence="8">Lacks conserved residue(s) required for the propagation of feature annotation.</text>
</comment>
<proteinExistence type="inferred from homology"/>
<evidence type="ECO:0000256" key="5">
    <source>
        <dbReference type="ARBA" id="ARBA00038063"/>
    </source>
</evidence>
<comment type="subunit">
    <text evidence="8">Monomer.</text>
</comment>
<dbReference type="Proteomes" id="UP000186795">
    <property type="component" value="Unassembled WGS sequence"/>
</dbReference>
<evidence type="ECO:0000256" key="2">
    <source>
        <dbReference type="ARBA" id="ARBA00022555"/>
    </source>
</evidence>
<sequence length="192" mass="21932">MKVIVGLGNPGIRYALTRHNIGFWVVDRLAEEWKIPVQKERWKALVGEGRVNGEKVVLLKPETYMNLSGESVRPALEWLKCDVESLLVIYDDLDLPPGRIRLRMKGSAGGHRGVQSLVDHLGTQEFKRIKIGIGRPDVPIPIPDYVLSRFAREEEEPIAEAVERSAEAVRQWMEHPFPEVMNRFNRNLSTDQ</sequence>
<dbReference type="InterPro" id="IPR036416">
    <property type="entry name" value="Pept_tRNA_hydro_sf"/>
</dbReference>
<dbReference type="GO" id="GO:0004045">
    <property type="term" value="F:peptidyl-tRNA hydrolase activity"/>
    <property type="evidence" value="ECO:0007669"/>
    <property type="project" value="UniProtKB-UniRule"/>
</dbReference>
<evidence type="ECO:0000256" key="10">
    <source>
        <dbReference type="RuleBase" id="RU004320"/>
    </source>
</evidence>